<name>A0A2S2QXP8_9HEMI</name>
<protein>
    <submittedName>
        <fullName evidence="1">Uncharacterized protein</fullName>
    </submittedName>
</protein>
<organism evidence="1">
    <name type="scientific">Sipha flava</name>
    <name type="common">yellow sugarcane aphid</name>
    <dbReference type="NCBI Taxonomy" id="143950"/>
    <lineage>
        <taxon>Eukaryota</taxon>
        <taxon>Metazoa</taxon>
        <taxon>Ecdysozoa</taxon>
        <taxon>Arthropoda</taxon>
        <taxon>Hexapoda</taxon>
        <taxon>Insecta</taxon>
        <taxon>Pterygota</taxon>
        <taxon>Neoptera</taxon>
        <taxon>Paraneoptera</taxon>
        <taxon>Hemiptera</taxon>
        <taxon>Sternorrhyncha</taxon>
        <taxon>Aphidomorpha</taxon>
        <taxon>Aphidoidea</taxon>
        <taxon>Aphididae</taxon>
        <taxon>Sipha</taxon>
    </lineage>
</organism>
<sequence>MYGFRTIPFNSSCCRFYKQEARTRLTRLRRTLFLFSNRIFCTEIDNEFDSSAKKGLNPVRILNLHSNVLSFFVVGRTVYLYDSRFTTYTAKVKALKYMNLIANERRNLTVGCQPLTPKYE</sequence>
<dbReference type="AlphaFoldDB" id="A0A2S2QXP8"/>
<evidence type="ECO:0000313" key="1">
    <source>
        <dbReference type="EMBL" id="MBY82536.1"/>
    </source>
</evidence>
<reference evidence="1" key="1">
    <citation type="submission" date="2018-04" db="EMBL/GenBank/DDBJ databases">
        <title>Transcriptome assembly of Sipha flava.</title>
        <authorList>
            <person name="Scully E.D."/>
            <person name="Geib S.M."/>
            <person name="Palmer N.A."/>
            <person name="Koch K."/>
            <person name="Bradshaw J."/>
            <person name="Heng-Moss T."/>
            <person name="Sarath G."/>
        </authorList>
    </citation>
    <scope>NUCLEOTIDE SEQUENCE</scope>
</reference>
<proteinExistence type="predicted"/>
<dbReference type="EMBL" id="GGMS01013333">
    <property type="protein sequence ID" value="MBY82536.1"/>
    <property type="molecule type" value="Transcribed_RNA"/>
</dbReference>
<gene>
    <name evidence="1" type="ORF">g.106509</name>
</gene>
<accession>A0A2S2QXP8</accession>